<dbReference type="Proteomes" id="UP000392064">
    <property type="component" value="Chromosome"/>
</dbReference>
<dbReference type="Pfam" id="PF02632">
    <property type="entry name" value="BioY"/>
    <property type="match status" value="1"/>
</dbReference>
<sequence>MVMTTRTRRKASIGTSDLALIATFAALIAVCAQLTVGSINVPFTLQMFAIFLAASVLGAVRGLLTVLLYLAVGTAGLPVFAQGGAGPAVWVSPSAGYLAAFPLAALLVGLVAHRVARTSPASFVAVVSVAAAVVTIAVVGTLGTIGMALKLDVSLPVAWGYATPFFVADIVKGVLAAVVAAAVLRAFPQLAARR</sequence>
<evidence type="ECO:0000313" key="5">
    <source>
        <dbReference type="Proteomes" id="UP000392064"/>
    </source>
</evidence>
<keyword evidence="2" id="KW-1003">Cell membrane</keyword>
<name>A0A5Q2MC84_9ACTN</name>
<evidence type="ECO:0000256" key="1">
    <source>
        <dbReference type="ARBA" id="ARBA00010692"/>
    </source>
</evidence>
<evidence type="ECO:0000313" key="4">
    <source>
        <dbReference type="EMBL" id="QGG40178.1"/>
    </source>
</evidence>
<keyword evidence="2" id="KW-0813">Transport</keyword>
<organism evidence="4 5">
    <name type="scientific">Aeromicrobium yanjiei</name>
    <dbReference type="NCBI Taxonomy" id="2662028"/>
    <lineage>
        <taxon>Bacteria</taxon>
        <taxon>Bacillati</taxon>
        <taxon>Actinomycetota</taxon>
        <taxon>Actinomycetes</taxon>
        <taxon>Propionibacteriales</taxon>
        <taxon>Nocardioidaceae</taxon>
        <taxon>Aeromicrobium</taxon>
    </lineage>
</organism>
<dbReference type="InterPro" id="IPR003784">
    <property type="entry name" value="BioY"/>
</dbReference>
<dbReference type="Gene3D" id="1.10.1760.20">
    <property type="match status" value="1"/>
</dbReference>
<dbReference type="GO" id="GO:0015225">
    <property type="term" value="F:biotin transmembrane transporter activity"/>
    <property type="evidence" value="ECO:0007669"/>
    <property type="project" value="UniProtKB-UniRule"/>
</dbReference>
<feature type="transmembrane region" description="Helical" evidence="3">
    <location>
        <begin position="96"/>
        <end position="116"/>
    </location>
</feature>
<keyword evidence="5" id="KW-1185">Reference proteome</keyword>
<feature type="transmembrane region" description="Helical" evidence="3">
    <location>
        <begin position="161"/>
        <end position="184"/>
    </location>
</feature>
<gene>
    <name evidence="4" type="ORF">GEV26_01645</name>
</gene>
<feature type="transmembrane region" description="Helical" evidence="3">
    <location>
        <begin position="123"/>
        <end position="149"/>
    </location>
</feature>
<reference evidence="4 5" key="1">
    <citation type="submission" date="2019-11" db="EMBL/GenBank/DDBJ databases">
        <authorList>
            <person name="Li J."/>
        </authorList>
    </citation>
    <scope>NUCLEOTIDE SEQUENCE [LARGE SCALE GENOMIC DNA]</scope>
    <source>
        <strain evidence="4 5">MF47</strain>
    </source>
</reference>
<evidence type="ECO:0000256" key="3">
    <source>
        <dbReference type="SAM" id="Phobius"/>
    </source>
</evidence>
<keyword evidence="2 3" id="KW-0472">Membrane</keyword>
<comment type="similarity">
    <text evidence="1 2">Belongs to the BioY family.</text>
</comment>
<evidence type="ECO:0000256" key="2">
    <source>
        <dbReference type="PIRNR" id="PIRNR016661"/>
    </source>
</evidence>
<keyword evidence="3" id="KW-1133">Transmembrane helix</keyword>
<dbReference type="EMBL" id="CP045737">
    <property type="protein sequence ID" value="QGG40178.1"/>
    <property type="molecule type" value="Genomic_DNA"/>
</dbReference>
<accession>A0A5Q2MC84</accession>
<dbReference type="PIRSF" id="PIRSF016661">
    <property type="entry name" value="BioY"/>
    <property type="match status" value="1"/>
</dbReference>
<dbReference type="KEGG" id="aef:GEV26_01645"/>
<proteinExistence type="inferred from homology"/>
<dbReference type="GO" id="GO:0005886">
    <property type="term" value="C:plasma membrane"/>
    <property type="evidence" value="ECO:0007669"/>
    <property type="project" value="UniProtKB-SubCell"/>
</dbReference>
<dbReference type="PANTHER" id="PTHR34295">
    <property type="entry name" value="BIOTIN TRANSPORTER BIOY"/>
    <property type="match status" value="1"/>
</dbReference>
<feature type="transmembrane region" description="Helical" evidence="3">
    <location>
        <begin position="42"/>
        <end position="60"/>
    </location>
</feature>
<protein>
    <recommendedName>
        <fullName evidence="2">Biotin transporter</fullName>
    </recommendedName>
</protein>
<comment type="subcellular location">
    <subcellularLocation>
        <location evidence="2">Cell membrane</location>
        <topology evidence="2">Multi-pass membrane protein</topology>
    </subcellularLocation>
</comment>
<keyword evidence="3" id="KW-0812">Transmembrane</keyword>
<dbReference type="AlphaFoldDB" id="A0A5Q2MC84"/>
<dbReference type="PANTHER" id="PTHR34295:SF1">
    <property type="entry name" value="BIOTIN TRANSPORTER BIOY"/>
    <property type="match status" value="1"/>
</dbReference>
<feature type="transmembrane region" description="Helical" evidence="3">
    <location>
        <begin position="67"/>
        <end position="90"/>
    </location>
</feature>